<dbReference type="Proteomes" id="UP000030745">
    <property type="component" value="Unassembled WGS sequence"/>
</dbReference>
<feature type="domain" description="Chromodomain-helicase-DNA-binding protein 1-like C-terminal" evidence="4">
    <location>
        <begin position="363"/>
        <end position="468"/>
    </location>
</feature>
<reference evidence="5 6" key="1">
    <citation type="journal article" date="2013" name="PLoS Genet.">
        <title>Distinctive expansion of potential virulence genes in the genome of the oomycete fish pathogen Saprolegnia parasitica.</title>
        <authorList>
            <person name="Jiang R.H."/>
            <person name="de Bruijn I."/>
            <person name="Haas B.J."/>
            <person name="Belmonte R."/>
            <person name="Lobach L."/>
            <person name="Christie J."/>
            <person name="van den Ackerveken G."/>
            <person name="Bottin A."/>
            <person name="Bulone V."/>
            <person name="Diaz-Moreno S.M."/>
            <person name="Dumas B."/>
            <person name="Fan L."/>
            <person name="Gaulin E."/>
            <person name="Govers F."/>
            <person name="Grenville-Briggs L.J."/>
            <person name="Horner N.R."/>
            <person name="Levin J.Z."/>
            <person name="Mammella M."/>
            <person name="Meijer H.J."/>
            <person name="Morris P."/>
            <person name="Nusbaum C."/>
            <person name="Oome S."/>
            <person name="Phillips A.J."/>
            <person name="van Rooyen D."/>
            <person name="Rzeszutek E."/>
            <person name="Saraiva M."/>
            <person name="Secombes C.J."/>
            <person name="Seidl M.F."/>
            <person name="Snel B."/>
            <person name="Stassen J.H."/>
            <person name="Sykes S."/>
            <person name="Tripathy S."/>
            <person name="van den Berg H."/>
            <person name="Vega-Arreguin J.C."/>
            <person name="Wawra S."/>
            <person name="Young S.K."/>
            <person name="Zeng Q."/>
            <person name="Dieguez-Uribeondo J."/>
            <person name="Russ C."/>
            <person name="Tyler B.M."/>
            <person name="van West P."/>
        </authorList>
    </citation>
    <scope>NUCLEOTIDE SEQUENCE [LARGE SCALE GENOMIC DNA]</scope>
    <source>
        <strain evidence="5 6">CBS 223.65</strain>
    </source>
</reference>
<gene>
    <name evidence="5" type="ORF">SPRG_20608</name>
</gene>
<feature type="compositionally biased region" description="Acidic residues" evidence="3">
    <location>
        <begin position="330"/>
        <end position="343"/>
    </location>
</feature>
<accession>A0A067CHU3</accession>
<keyword evidence="6" id="KW-1185">Reference proteome</keyword>
<dbReference type="Gene3D" id="1.10.10.60">
    <property type="entry name" value="Homeodomain-like"/>
    <property type="match status" value="1"/>
</dbReference>
<comment type="subcellular location">
    <subcellularLocation>
        <location evidence="1">Nucleus</location>
    </subcellularLocation>
</comment>
<organism evidence="5 6">
    <name type="scientific">Saprolegnia parasitica (strain CBS 223.65)</name>
    <dbReference type="NCBI Taxonomy" id="695850"/>
    <lineage>
        <taxon>Eukaryota</taxon>
        <taxon>Sar</taxon>
        <taxon>Stramenopiles</taxon>
        <taxon>Oomycota</taxon>
        <taxon>Saprolegniomycetes</taxon>
        <taxon>Saprolegniales</taxon>
        <taxon>Saprolegniaceae</taxon>
        <taxon>Saprolegnia</taxon>
    </lineage>
</organism>
<dbReference type="GO" id="GO:0005634">
    <property type="term" value="C:nucleus"/>
    <property type="evidence" value="ECO:0007669"/>
    <property type="project" value="UniProtKB-SubCell"/>
</dbReference>
<dbReference type="Pfam" id="PF13907">
    <property type="entry name" value="CHD1-like_C"/>
    <property type="match status" value="1"/>
</dbReference>
<dbReference type="RefSeq" id="XP_012203216.1">
    <property type="nucleotide sequence ID" value="XM_012347826.1"/>
</dbReference>
<dbReference type="GeneID" id="24141692"/>
<feature type="compositionally biased region" description="Low complexity" evidence="3">
    <location>
        <begin position="12"/>
        <end position="38"/>
    </location>
</feature>
<dbReference type="Pfam" id="PF23588">
    <property type="entry name" value="HTH_CHD1_Hrp3"/>
    <property type="match status" value="1"/>
</dbReference>
<evidence type="ECO:0000313" key="6">
    <source>
        <dbReference type="Proteomes" id="UP000030745"/>
    </source>
</evidence>
<dbReference type="OMA" id="CKYVITI"/>
<dbReference type="KEGG" id="spar:SPRG_20608"/>
<evidence type="ECO:0000256" key="3">
    <source>
        <dbReference type="SAM" id="MobiDB-lite"/>
    </source>
</evidence>
<dbReference type="AlphaFoldDB" id="A0A067CHU3"/>
<evidence type="ECO:0000256" key="1">
    <source>
        <dbReference type="ARBA" id="ARBA00004123"/>
    </source>
</evidence>
<keyword evidence="2" id="KW-0539">Nucleus</keyword>
<dbReference type="InterPro" id="IPR025260">
    <property type="entry name" value="CHD1-like_C"/>
</dbReference>
<dbReference type="OrthoDB" id="71620at2759"/>
<feature type="region of interest" description="Disordered" evidence="3">
    <location>
        <begin position="281"/>
        <end position="358"/>
    </location>
</feature>
<dbReference type="EMBL" id="KK583226">
    <property type="protein sequence ID" value="KDO26116.1"/>
    <property type="molecule type" value="Genomic_DNA"/>
</dbReference>
<evidence type="ECO:0000313" key="5">
    <source>
        <dbReference type="EMBL" id="KDO26116.1"/>
    </source>
</evidence>
<evidence type="ECO:0000256" key="2">
    <source>
        <dbReference type="ARBA" id="ARBA00023242"/>
    </source>
</evidence>
<sequence>MASPAEPIKSLSDSGSNSSSDGSDSDSSSSSGSSSSSESEAEDNASEAAPSAARAVPDAKPVMSTAPGGSPPPDADPADLLADARTNPKIVRTIHKALQRYGDLTDAPGCNEDPSTFCDELRQPNYIVRAKLCNSLKLPDDIIQTVSNEIVSLCHANLSEENVKFGDVDIKPAALIERLQENLKLRVAVQRALKKSGNPSQGAYGLATSRRDLVDLGIEQMPAWGYVEKECDWSPAKDRALLLGVYIHGVGYWEDILGDAKLAFEKHRVLTGTRLKGRAEDLLRKLPSPSGKPLATSSTSDSIRREHVAQQPTPSFGGKQLRVLPPAPVESEEEGEISADDETTSGANTIMPRYGGKNIRIMPPQKPTKVLLTSEQLVDKWDPKALLKDVKVTLKKVQKISSWGEDHSDDVLVEKVSKYLVEIGHVIDSLVCREDDMAMDELATCLWEYAATFTPFSALHFERLYDDMVADASHSRR</sequence>
<protein>
    <recommendedName>
        <fullName evidence="4">Chromodomain-helicase-DNA-binding protein 1-like C-terminal domain-containing protein</fullName>
    </recommendedName>
</protein>
<dbReference type="VEuPathDB" id="FungiDB:SPRG_20608"/>
<feature type="region of interest" description="Disordered" evidence="3">
    <location>
        <begin position="1"/>
        <end position="80"/>
    </location>
</feature>
<evidence type="ECO:0000259" key="4">
    <source>
        <dbReference type="SMART" id="SM01176"/>
    </source>
</evidence>
<name>A0A067CHU3_SAPPC</name>
<dbReference type="SMART" id="SM01176">
    <property type="entry name" value="DUF4208"/>
    <property type="match status" value="1"/>
</dbReference>
<dbReference type="InterPro" id="IPR056302">
    <property type="entry name" value="CHD1-2/Hrp3_HTH"/>
</dbReference>
<dbReference type="STRING" id="695850.A0A067CHU3"/>
<proteinExistence type="predicted"/>